<organism evidence="1 2">
    <name type="scientific">Chengkuizengella axinellae</name>
    <dbReference type="NCBI Taxonomy" id="3064388"/>
    <lineage>
        <taxon>Bacteria</taxon>
        <taxon>Bacillati</taxon>
        <taxon>Bacillota</taxon>
        <taxon>Bacilli</taxon>
        <taxon>Bacillales</taxon>
        <taxon>Paenibacillaceae</taxon>
        <taxon>Chengkuizengella</taxon>
    </lineage>
</organism>
<reference evidence="1 2" key="1">
    <citation type="submission" date="2023-08" db="EMBL/GenBank/DDBJ databases">
        <authorList>
            <person name="Park J.-S."/>
        </authorList>
    </citation>
    <scope>NUCLEOTIDE SEQUENCE [LARGE SCALE GENOMIC DNA]</scope>
    <source>
        <strain evidence="1 2">2205SS18-9</strain>
    </source>
</reference>
<evidence type="ECO:0000313" key="1">
    <source>
        <dbReference type="EMBL" id="MDP5274465.1"/>
    </source>
</evidence>
<proteinExistence type="predicted"/>
<dbReference type="RefSeq" id="WP_305991773.1">
    <property type="nucleotide sequence ID" value="NZ_JAVAMP010000003.1"/>
</dbReference>
<protein>
    <submittedName>
        <fullName evidence="1">Uncharacterized protein</fullName>
    </submittedName>
</protein>
<sequence>MIIATVFSTLKPIKKSKGECVCCEDPMTNLLKSEIRKNFRIEFIGPPTFISLTTEILNVGEGIVVGFDRVSNFLDIFPTCAITRVTPITQQQINDPDRASRRITPPPAT</sequence>
<evidence type="ECO:0000313" key="2">
    <source>
        <dbReference type="Proteomes" id="UP001231941"/>
    </source>
</evidence>
<keyword evidence="2" id="KW-1185">Reference proteome</keyword>
<accession>A0ABT9IYM7</accession>
<comment type="caution">
    <text evidence="1">The sequence shown here is derived from an EMBL/GenBank/DDBJ whole genome shotgun (WGS) entry which is preliminary data.</text>
</comment>
<gene>
    <name evidence="1" type="ORF">Q5Y73_10120</name>
</gene>
<name>A0ABT9IYM7_9BACL</name>
<dbReference type="EMBL" id="JAVAMP010000003">
    <property type="protein sequence ID" value="MDP5274465.1"/>
    <property type="molecule type" value="Genomic_DNA"/>
</dbReference>
<dbReference type="Proteomes" id="UP001231941">
    <property type="component" value="Unassembled WGS sequence"/>
</dbReference>